<feature type="region of interest" description="Disordered" evidence="1">
    <location>
        <begin position="379"/>
        <end position="411"/>
    </location>
</feature>
<feature type="region of interest" description="Disordered" evidence="1">
    <location>
        <begin position="726"/>
        <end position="751"/>
    </location>
</feature>
<gene>
    <name evidence="2" type="ORF">BSAL_19445</name>
</gene>
<keyword evidence="3" id="KW-1185">Reference proteome</keyword>
<proteinExistence type="predicted"/>
<feature type="compositionally biased region" description="Low complexity" evidence="1">
    <location>
        <begin position="12"/>
        <end position="21"/>
    </location>
</feature>
<dbReference type="AlphaFoldDB" id="A0A0S4JKY1"/>
<dbReference type="PANTHER" id="PTHR23244:SF471">
    <property type="entry name" value="GUANINE NUCLEOTIDE-BINDING PROTEIN SUBUNIT BETA 1-RELATED"/>
    <property type="match status" value="1"/>
</dbReference>
<name>A0A0S4JKY1_BODSA</name>
<feature type="compositionally biased region" description="Low complexity" evidence="1">
    <location>
        <begin position="390"/>
        <end position="411"/>
    </location>
</feature>
<evidence type="ECO:0000313" key="3">
    <source>
        <dbReference type="Proteomes" id="UP000051952"/>
    </source>
</evidence>
<dbReference type="Pfam" id="PF24681">
    <property type="entry name" value="Kelch_KLHDC2_KLHL20_DRC7"/>
    <property type="match status" value="1"/>
</dbReference>
<feature type="region of interest" description="Disordered" evidence="1">
    <location>
        <begin position="220"/>
        <end position="241"/>
    </location>
</feature>
<dbReference type="SUPFAM" id="SSF117281">
    <property type="entry name" value="Kelch motif"/>
    <property type="match status" value="1"/>
</dbReference>
<feature type="region of interest" description="Disordered" evidence="1">
    <location>
        <begin position="422"/>
        <end position="441"/>
    </location>
</feature>
<dbReference type="InterPro" id="IPR015915">
    <property type="entry name" value="Kelch-typ_b-propeller"/>
</dbReference>
<dbReference type="Proteomes" id="UP000051952">
    <property type="component" value="Unassembled WGS sequence"/>
</dbReference>
<feature type="region of interest" description="Disordered" evidence="1">
    <location>
        <begin position="1029"/>
        <end position="1052"/>
    </location>
</feature>
<reference evidence="3" key="1">
    <citation type="submission" date="2015-09" db="EMBL/GenBank/DDBJ databases">
        <authorList>
            <consortium name="Pathogen Informatics"/>
        </authorList>
    </citation>
    <scope>NUCLEOTIDE SEQUENCE [LARGE SCALE GENOMIC DNA]</scope>
    <source>
        <strain evidence="3">Lake Konstanz</strain>
    </source>
</reference>
<dbReference type="EMBL" id="CYKH01001706">
    <property type="protein sequence ID" value="CUG89132.1"/>
    <property type="molecule type" value="Genomic_DNA"/>
</dbReference>
<evidence type="ECO:0000256" key="1">
    <source>
        <dbReference type="SAM" id="MobiDB-lite"/>
    </source>
</evidence>
<dbReference type="VEuPathDB" id="TriTrypDB:BSAL_19445"/>
<accession>A0A0S4JKY1</accession>
<feature type="region of interest" description="Disordered" evidence="1">
    <location>
        <begin position="1"/>
        <end position="52"/>
    </location>
</feature>
<feature type="region of interest" description="Disordered" evidence="1">
    <location>
        <begin position="897"/>
        <end position="942"/>
    </location>
</feature>
<feature type="compositionally biased region" description="Low complexity" evidence="1">
    <location>
        <begin position="32"/>
        <end position="51"/>
    </location>
</feature>
<sequence>MLPTAVTLIEPSSNTSISSPSRNAAAHHHRTQQQQSSESSLHVSTKSSSHHGGIASLPVLDGVYPRYGATGWASHTNRELLYVFGGCDASGSPTATLQRCNVVSTEVKLMSFQKGPSARYLHATATVHSTGNTFTYGGSGTAMLLDDLWMWSASEFTWKEHRSLGNGPGKRHSHQIGCSGCGTALVVVGGSVVPPSLAYQHDAGNDGAKERDDAARELQKQLGPRHGTFGKESTTKDGVSGHNEGGGVWVYKLQSEIWIPVDVSPQLRGRRLFSMVAIGHRGGHHATNLAVQQQGGSHHNNSIASPRGGRHASTVVVQGGGMFSGGRAPSIANSAAASSSKASPAPVMDTFLCSPGTRSTDVPVVLRFIGGTRITETHLPASVDPSKEFSFSPPSHPSNSSSSTTMLSTSSIANPEQAQFADAIQPPPTRRAGSIFVPYSPVDDEPGSVVDQLSREMLAGFFANGSGVNNSGATAGGPSATGDVNESSSSSVNAPPYSALDEVVVVRLGGTHEGDLAALTRGISGGVGVNTVSVQEGRLTLPSAAQVSAGSSRVQHVGVARSVVIPRCVDKERTCLDELVEAYVESMAAQSDDDNDDPEGGLTRPQGDRRGTVINRSSSFATTSGVVEVPLQPPLIPQRVLGNEWLPPRPLDAAVFPPAPVPPSAGGPDASSEALMTHLCHLANATVINTAGSVFVFGGKSELDGRVSGALFLIQKKPLISEVREHSMTTRQPRAGGPSSPMAASTPLSPHRRASMRLQTILATMGSMRRRSFLSTDKKKPKGLPEDCKESVLQRCQRRAQDQAVAERRALAKELVQTLLSSGDIKTPQQAAATEAALLERMESTGDGALAWDLHDHYHVLVEDLLKPIGMGSPIVGDEGVVASETAFYLRQSVAKHNSNGSKRQHNDDVAGDGDGGGGGRRHSPLQQQNGKGGGRGVPHRLEDDAAISTSGRRYHEWFHPPIVSRSEAVALEKLAQPSTKSTSSVRPGSAKGRNHASSHGLVSAPLSSDVTAHRRQIRVALNREELQATTVHSARPPPRATPAFSPQGGTPATIFAQRYVSAEARMTVNAAIRRPRSASIQK</sequence>
<feature type="region of interest" description="Disordered" evidence="1">
    <location>
        <begin position="975"/>
        <end position="1011"/>
    </location>
</feature>
<evidence type="ECO:0000313" key="2">
    <source>
        <dbReference type="EMBL" id="CUG89132.1"/>
    </source>
</evidence>
<dbReference type="Gene3D" id="2.120.10.80">
    <property type="entry name" value="Kelch-type beta propeller"/>
    <property type="match status" value="1"/>
</dbReference>
<feature type="region of interest" description="Disordered" evidence="1">
    <location>
        <begin position="588"/>
        <end position="614"/>
    </location>
</feature>
<organism evidence="2 3">
    <name type="scientific">Bodo saltans</name>
    <name type="common">Flagellated protozoan</name>
    <dbReference type="NCBI Taxonomy" id="75058"/>
    <lineage>
        <taxon>Eukaryota</taxon>
        <taxon>Discoba</taxon>
        <taxon>Euglenozoa</taxon>
        <taxon>Kinetoplastea</taxon>
        <taxon>Metakinetoplastina</taxon>
        <taxon>Eubodonida</taxon>
        <taxon>Bodonidae</taxon>
        <taxon>Bodo</taxon>
    </lineage>
</organism>
<dbReference type="PANTHER" id="PTHR23244">
    <property type="entry name" value="KELCH REPEAT DOMAIN"/>
    <property type="match status" value="1"/>
</dbReference>
<feature type="compositionally biased region" description="Polar residues" evidence="1">
    <location>
        <begin position="977"/>
        <end position="987"/>
    </location>
</feature>
<protein>
    <submittedName>
        <fullName evidence="2">Rab9 effector protein with kelch motifs-like isoform 1, putative</fullName>
    </submittedName>
</protein>
<feature type="region of interest" description="Disordered" evidence="1">
    <location>
        <begin position="468"/>
        <end position="494"/>
    </location>
</feature>
<feature type="compositionally biased region" description="Low complexity" evidence="1">
    <location>
        <begin position="471"/>
        <end position="491"/>
    </location>
</feature>